<organism evidence="3 4">
    <name type="scientific">Haloactinomyces albus</name>
    <dbReference type="NCBI Taxonomy" id="1352928"/>
    <lineage>
        <taxon>Bacteria</taxon>
        <taxon>Bacillati</taxon>
        <taxon>Actinomycetota</taxon>
        <taxon>Actinomycetes</taxon>
        <taxon>Actinopolysporales</taxon>
        <taxon>Actinopolysporaceae</taxon>
        <taxon>Haloactinomyces</taxon>
    </lineage>
</organism>
<evidence type="ECO:0000259" key="2">
    <source>
        <dbReference type="Pfam" id="PF13482"/>
    </source>
</evidence>
<dbReference type="InterPro" id="IPR019993">
    <property type="entry name" value="RecB_nuclease_TM0106_put"/>
</dbReference>
<sequence length="577" mass="63180">MTLAAREAVVTGVTGAGAEPRTYPASVGSEVLLDGGVVTRCRRRVHLEHEPTVRAVPKAPPDPGVEQRIADAAEHRRALADKLGRLLGSDWTEIPRDASVHSRERATLAAMRAAAPYISGAQLPCDTTGGRRGAVDVLVRSADGYVPLLVVRHKVTDPGRGARTSPLTDPLPESARVDPLRKGRAQSRDQLRLAHSVRLLQACGMSASGRVVGGVIGADADVVLWHDLQAPSWSGGRSVLSEYDERFADRLAVAGAAASEAEPLARPSRISDCKGCPWWPVCAQELHATRDVSLVVRGEDAVLLRRAGVSTVDELAEVTPDVAEALPLAATRTSDAVLLAKAWLRDLSLVRRVPHLDVPRADVEIDVDMESYADSGAYLWGCWLSRTDTATDSGFDEAEGYRSFATWDPLPSDDEARSFAEFWSWFTAVRDRAHDRGLSFRAYCYNELAENRWMLASAERFAGKPGIPTVDEVREFIDSDEWVDLFATVRDQFLCPNGRGLKVIAPNAGFSWRDAEAGGENSMRWYRDAVGLDGAAPSESQRRRLLQYNEDDVRATLAIRRWMTTEAEHRVPYVGDL</sequence>
<gene>
    <name evidence="3" type="ORF">JOF55_002120</name>
</gene>
<comment type="caution">
    <text evidence="3">The sequence shown here is derived from an EMBL/GenBank/DDBJ whole genome shotgun (WGS) entry which is preliminary data.</text>
</comment>
<evidence type="ECO:0000313" key="4">
    <source>
        <dbReference type="Proteomes" id="UP001180845"/>
    </source>
</evidence>
<protein>
    <submittedName>
        <fullName evidence="3">RecB family nuclease</fullName>
    </submittedName>
</protein>
<dbReference type="EMBL" id="JAVDXW010000001">
    <property type="protein sequence ID" value="MDR7301939.1"/>
    <property type="molecule type" value="Genomic_DNA"/>
</dbReference>
<feature type="domain" description="YprB ribonuclease H-like" evidence="2">
    <location>
        <begin position="479"/>
        <end position="563"/>
    </location>
</feature>
<dbReference type="NCBIfam" id="TIGR03491">
    <property type="entry name" value="TM0106 family RecB-like putative nuclease"/>
    <property type="match status" value="1"/>
</dbReference>
<feature type="compositionally biased region" description="Basic and acidic residues" evidence="1">
    <location>
        <begin position="175"/>
        <end position="185"/>
    </location>
</feature>
<dbReference type="Proteomes" id="UP001180845">
    <property type="component" value="Unassembled WGS sequence"/>
</dbReference>
<feature type="region of interest" description="Disordered" evidence="1">
    <location>
        <begin position="157"/>
        <end position="185"/>
    </location>
</feature>
<dbReference type="AlphaFoldDB" id="A0AAE3ZE82"/>
<keyword evidence="4" id="KW-1185">Reference proteome</keyword>
<dbReference type="InterPro" id="IPR038720">
    <property type="entry name" value="YprB_RNase_H-like_dom"/>
</dbReference>
<proteinExistence type="predicted"/>
<accession>A0AAE3ZE82</accession>
<evidence type="ECO:0000256" key="1">
    <source>
        <dbReference type="SAM" id="MobiDB-lite"/>
    </source>
</evidence>
<name>A0AAE3ZE82_9ACTN</name>
<dbReference type="Pfam" id="PF13482">
    <property type="entry name" value="RNase_H_2"/>
    <property type="match status" value="1"/>
</dbReference>
<reference evidence="3" key="1">
    <citation type="submission" date="2023-07" db="EMBL/GenBank/DDBJ databases">
        <title>Sequencing the genomes of 1000 actinobacteria strains.</title>
        <authorList>
            <person name="Klenk H.-P."/>
        </authorList>
    </citation>
    <scope>NUCLEOTIDE SEQUENCE</scope>
    <source>
        <strain evidence="3">DSM 45977</strain>
    </source>
</reference>
<evidence type="ECO:0000313" key="3">
    <source>
        <dbReference type="EMBL" id="MDR7301939.1"/>
    </source>
</evidence>